<feature type="non-terminal residue" evidence="3">
    <location>
        <position position="1"/>
    </location>
</feature>
<dbReference type="GO" id="GO:0000271">
    <property type="term" value="P:polysaccharide biosynthetic process"/>
    <property type="evidence" value="ECO:0007669"/>
    <property type="project" value="InterPro"/>
</dbReference>
<accession>A0A382ZEE6</accession>
<dbReference type="GO" id="GO:0016616">
    <property type="term" value="F:oxidoreductase activity, acting on the CH-OH group of donors, NAD or NADP as acceptor"/>
    <property type="evidence" value="ECO:0007669"/>
    <property type="project" value="InterPro"/>
</dbReference>
<dbReference type="InterPro" id="IPR028359">
    <property type="entry name" value="UDP_ManNAc/GlcNAc_DH"/>
</dbReference>
<dbReference type="GO" id="GO:0051287">
    <property type="term" value="F:NAD binding"/>
    <property type="evidence" value="ECO:0007669"/>
    <property type="project" value="InterPro"/>
</dbReference>
<name>A0A382ZEE6_9ZZZZ</name>
<feature type="domain" description="UDP-glucose/GDP-mannose dehydrogenase C-terminal" evidence="2">
    <location>
        <begin position="1"/>
        <end position="92"/>
    </location>
</feature>
<proteinExistence type="inferred from homology"/>
<gene>
    <name evidence="3" type="ORF">METZ01_LOCUS446780</name>
</gene>
<reference evidence="3" key="1">
    <citation type="submission" date="2018-05" db="EMBL/GenBank/DDBJ databases">
        <authorList>
            <person name="Lanie J.A."/>
            <person name="Ng W.-L."/>
            <person name="Kazmierczak K.M."/>
            <person name="Andrzejewski T.M."/>
            <person name="Davidsen T.M."/>
            <person name="Wayne K.J."/>
            <person name="Tettelin H."/>
            <person name="Glass J.I."/>
            <person name="Rusch D."/>
            <person name="Podicherti R."/>
            <person name="Tsui H.-C.T."/>
            <person name="Winkler M.E."/>
        </authorList>
    </citation>
    <scope>NUCLEOTIDE SEQUENCE</scope>
</reference>
<comment type="similarity">
    <text evidence="1">Belongs to the UDP-glucose/GDP-mannose dehydrogenase family.</text>
</comment>
<protein>
    <recommendedName>
        <fullName evidence="2">UDP-glucose/GDP-mannose dehydrogenase C-terminal domain-containing protein</fullName>
    </recommendedName>
</protein>
<evidence type="ECO:0000259" key="2">
    <source>
        <dbReference type="SMART" id="SM00984"/>
    </source>
</evidence>
<organism evidence="3">
    <name type="scientific">marine metagenome</name>
    <dbReference type="NCBI Taxonomy" id="408172"/>
    <lineage>
        <taxon>unclassified sequences</taxon>
        <taxon>metagenomes</taxon>
        <taxon>ecological metagenomes</taxon>
    </lineage>
</organism>
<dbReference type="SMART" id="SM00984">
    <property type="entry name" value="UDPG_MGDP_dh_C"/>
    <property type="match status" value="1"/>
</dbReference>
<dbReference type="Gene3D" id="3.40.50.720">
    <property type="entry name" value="NAD(P)-binding Rossmann-like Domain"/>
    <property type="match status" value="1"/>
</dbReference>
<dbReference type="InterPro" id="IPR014027">
    <property type="entry name" value="UDP-Glc/GDP-Man_DH_C"/>
</dbReference>
<evidence type="ECO:0000256" key="1">
    <source>
        <dbReference type="ARBA" id="ARBA00006601"/>
    </source>
</evidence>
<dbReference type="EMBL" id="UINC01183260">
    <property type="protein sequence ID" value="SVD93926.1"/>
    <property type="molecule type" value="Genomic_DNA"/>
</dbReference>
<dbReference type="SUPFAM" id="SSF52413">
    <property type="entry name" value="UDP-glucose/GDP-mannose dehydrogenase C-terminal domain"/>
    <property type="match status" value="1"/>
</dbReference>
<dbReference type="GO" id="GO:0016628">
    <property type="term" value="F:oxidoreductase activity, acting on the CH-CH group of donors, NAD or NADP as acceptor"/>
    <property type="evidence" value="ECO:0007669"/>
    <property type="project" value="InterPro"/>
</dbReference>
<dbReference type="AlphaFoldDB" id="A0A382ZEE6"/>
<sequence length="105" mass="12085">DCPDLRNSRVPDIIAELKRCGCTVKVHDPCCDAQEAKQEYSISLCTETELKPADALVLAVAHHQYHEWSVDRWRSLLKQGGIFSDVKNVVPRKNLEQYGHRVWRL</sequence>
<evidence type="ECO:0000313" key="3">
    <source>
        <dbReference type="EMBL" id="SVD93926.1"/>
    </source>
</evidence>
<dbReference type="InterPro" id="IPR036220">
    <property type="entry name" value="UDP-Glc/GDP-Man_DH_C_sf"/>
</dbReference>
<dbReference type="PANTHER" id="PTHR43491">
    <property type="entry name" value="UDP-N-ACETYL-D-MANNOSAMINE DEHYDROGENASE"/>
    <property type="match status" value="1"/>
</dbReference>
<dbReference type="Pfam" id="PF03720">
    <property type="entry name" value="UDPG_MGDP_dh_C"/>
    <property type="match status" value="1"/>
</dbReference>
<dbReference type="PANTHER" id="PTHR43491:SF2">
    <property type="entry name" value="UDP-N-ACETYL-D-MANNOSAMINE DEHYDROGENASE"/>
    <property type="match status" value="1"/>
</dbReference>